<sequence length="24" mass="2613">RGIKLAAHYQAAVTLVSTLLWITS</sequence>
<dbReference type="AlphaFoldDB" id="A0A7W3M017"/>
<reference evidence="1 2" key="1">
    <citation type="submission" date="2020-08" db="EMBL/GenBank/DDBJ databases">
        <title>Genomic Encyclopedia of Type Strains, Phase IV (KMG-IV): sequencing the most valuable type-strain genomes for metagenomic binning, comparative biology and taxonomic classification.</title>
        <authorList>
            <person name="Goeker M."/>
        </authorList>
    </citation>
    <scope>NUCLEOTIDE SEQUENCE [LARGE SCALE GENOMIC DNA]</scope>
    <source>
        <strain evidence="1 2">DSM 44197</strain>
    </source>
</reference>
<protein>
    <submittedName>
        <fullName evidence="1">Uncharacterized protein</fullName>
    </submittedName>
</protein>
<accession>A0A7W3M017</accession>
<dbReference type="Proteomes" id="UP000572680">
    <property type="component" value="Unassembled WGS sequence"/>
</dbReference>
<organism evidence="1 2">
    <name type="scientific">Actinomadura namibiensis</name>
    <dbReference type="NCBI Taxonomy" id="182080"/>
    <lineage>
        <taxon>Bacteria</taxon>
        <taxon>Bacillati</taxon>
        <taxon>Actinomycetota</taxon>
        <taxon>Actinomycetes</taxon>
        <taxon>Streptosporangiales</taxon>
        <taxon>Thermomonosporaceae</taxon>
        <taxon>Actinomadura</taxon>
    </lineage>
</organism>
<name>A0A7W3M017_ACTNM</name>
<evidence type="ECO:0000313" key="1">
    <source>
        <dbReference type="EMBL" id="MBA8957367.1"/>
    </source>
</evidence>
<comment type="caution">
    <text evidence="1">The sequence shown here is derived from an EMBL/GenBank/DDBJ whole genome shotgun (WGS) entry which is preliminary data.</text>
</comment>
<feature type="non-terminal residue" evidence="1">
    <location>
        <position position="1"/>
    </location>
</feature>
<keyword evidence="2" id="KW-1185">Reference proteome</keyword>
<gene>
    <name evidence="1" type="ORF">HNR61_009060</name>
</gene>
<proteinExistence type="predicted"/>
<evidence type="ECO:0000313" key="2">
    <source>
        <dbReference type="Proteomes" id="UP000572680"/>
    </source>
</evidence>
<dbReference type="EMBL" id="JACJIA010000022">
    <property type="protein sequence ID" value="MBA8957367.1"/>
    <property type="molecule type" value="Genomic_DNA"/>
</dbReference>